<dbReference type="Pfam" id="PF00364">
    <property type="entry name" value="Biotin_lipoyl"/>
    <property type="match status" value="1"/>
</dbReference>
<sequence>MLNYNEIKELIDIIDKSSLRCFELEGQDIKIKMNKNLEFSQNFEDETVVKNVENRKSNNEVSKTELSNSTVSNKIKEEVKNEANEEDGNFKIVKSPLVGTFYSASSPGEEPYAKVGDRVKKGDVLCIIEAMKIMNEITSEYDGEIVEVMCKDDDIIEYGLPLFKIK</sequence>
<keyword evidence="3" id="KW-0276">Fatty acid metabolism</keyword>
<dbReference type="SUPFAM" id="SSF51230">
    <property type="entry name" value="Single hybrid motif"/>
    <property type="match status" value="1"/>
</dbReference>
<proteinExistence type="predicted"/>
<name>A0ABM9UJT7_SARVE</name>
<evidence type="ECO:0000256" key="2">
    <source>
        <dbReference type="ARBA" id="ARBA00023267"/>
    </source>
</evidence>
<dbReference type="InterPro" id="IPR011053">
    <property type="entry name" value="Single_hybrid_motif"/>
</dbReference>
<dbReference type="NCBIfam" id="TIGR00531">
    <property type="entry name" value="BCCP"/>
    <property type="match status" value="1"/>
</dbReference>
<keyword evidence="2 3" id="KW-0092">Biotin</keyword>
<reference evidence="5 6" key="1">
    <citation type="submission" date="2015-09" db="EMBL/GenBank/DDBJ databases">
        <authorList>
            <consortium name="Pathogen Informatics"/>
        </authorList>
    </citation>
    <scope>NUCLEOTIDE SEQUENCE [LARGE SCALE GENOMIC DNA]</scope>
    <source>
        <strain evidence="5 6">2789STDY5834858</strain>
    </source>
</reference>
<dbReference type="Gene3D" id="2.40.50.100">
    <property type="match status" value="1"/>
</dbReference>
<protein>
    <recommendedName>
        <fullName evidence="1 3">Biotin carboxyl carrier protein of acetyl-CoA carboxylase</fullName>
    </recommendedName>
</protein>
<keyword evidence="6" id="KW-1185">Reference proteome</keyword>
<feature type="domain" description="Lipoyl-binding" evidence="4">
    <location>
        <begin position="90"/>
        <end position="166"/>
    </location>
</feature>
<dbReference type="PANTHER" id="PTHR45266">
    <property type="entry name" value="OXALOACETATE DECARBOXYLASE ALPHA CHAIN"/>
    <property type="match status" value="1"/>
</dbReference>
<dbReference type="PRINTS" id="PR01071">
    <property type="entry name" value="ACOABIOTINCC"/>
</dbReference>
<evidence type="ECO:0000313" key="5">
    <source>
        <dbReference type="EMBL" id="CUN43190.1"/>
    </source>
</evidence>
<comment type="pathway">
    <text evidence="3">Lipid metabolism; fatty acid biosynthesis.</text>
</comment>
<gene>
    <name evidence="5" type="primary">accB</name>
    <name evidence="5" type="ORF">ERS852473_00108</name>
</gene>
<accession>A0ABM9UJT7</accession>
<evidence type="ECO:0000256" key="3">
    <source>
        <dbReference type="RuleBase" id="RU364072"/>
    </source>
</evidence>
<keyword evidence="3" id="KW-0444">Lipid biosynthesis</keyword>
<organism evidence="5 6">
    <name type="scientific">Sarcina ventriculi</name>
    <name type="common">Clostridium ventriculi</name>
    <dbReference type="NCBI Taxonomy" id="1267"/>
    <lineage>
        <taxon>Bacteria</taxon>
        <taxon>Bacillati</taxon>
        <taxon>Bacillota</taxon>
        <taxon>Clostridia</taxon>
        <taxon>Eubacteriales</taxon>
        <taxon>Clostridiaceae</taxon>
        <taxon>Sarcina</taxon>
    </lineage>
</organism>
<keyword evidence="3" id="KW-0443">Lipid metabolism</keyword>
<dbReference type="PROSITE" id="PS50968">
    <property type="entry name" value="BIOTINYL_LIPOYL"/>
    <property type="match status" value="1"/>
</dbReference>
<keyword evidence="3" id="KW-0275">Fatty acid biosynthesis</keyword>
<dbReference type="InterPro" id="IPR001249">
    <property type="entry name" value="AcCoA_biotinCC"/>
</dbReference>
<dbReference type="Proteomes" id="UP000095488">
    <property type="component" value="Unassembled WGS sequence"/>
</dbReference>
<evidence type="ECO:0000313" key="6">
    <source>
        <dbReference type="Proteomes" id="UP000095488"/>
    </source>
</evidence>
<comment type="caution">
    <text evidence="5">The sequence shown here is derived from an EMBL/GenBank/DDBJ whole genome shotgun (WGS) entry which is preliminary data.</text>
</comment>
<evidence type="ECO:0000256" key="1">
    <source>
        <dbReference type="ARBA" id="ARBA00017562"/>
    </source>
</evidence>
<dbReference type="RefSeq" id="WP_055257019.1">
    <property type="nucleotide sequence ID" value="NZ_BCMV01000028.1"/>
</dbReference>
<dbReference type="InterPro" id="IPR050709">
    <property type="entry name" value="Biotin_Carboxyl_Carrier/Decarb"/>
</dbReference>
<dbReference type="PANTHER" id="PTHR45266:SF3">
    <property type="entry name" value="OXALOACETATE DECARBOXYLASE ALPHA CHAIN"/>
    <property type="match status" value="1"/>
</dbReference>
<dbReference type="CDD" id="cd06850">
    <property type="entry name" value="biotinyl_domain"/>
    <property type="match status" value="1"/>
</dbReference>
<dbReference type="EMBL" id="CYZR01000001">
    <property type="protein sequence ID" value="CUN43190.1"/>
    <property type="molecule type" value="Genomic_DNA"/>
</dbReference>
<evidence type="ECO:0000259" key="4">
    <source>
        <dbReference type="PROSITE" id="PS50968"/>
    </source>
</evidence>
<dbReference type="InterPro" id="IPR000089">
    <property type="entry name" value="Biotin_lipoyl"/>
</dbReference>
<comment type="function">
    <text evidence="3">This protein is a component of the acetyl coenzyme A carboxylase complex; first, biotin carboxylase catalyzes the carboxylation of the carrier protein and then the transcarboxylase transfers the carboxyl group to form malonyl-CoA.</text>
</comment>